<dbReference type="Proteomes" id="UP000629098">
    <property type="component" value="Unassembled WGS sequence"/>
</dbReference>
<keyword evidence="1" id="KW-0732">Signal</keyword>
<proteinExistence type="predicted"/>
<organism evidence="2 3">
    <name type="scientific">Iningainema tapete BLCC-T55</name>
    <dbReference type="NCBI Taxonomy" id="2748662"/>
    <lineage>
        <taxon>Bacteria</taxon>
        <taxon>Bacillati</taxon>
        <taxon>Cyanobacteriota</taxon>
        <taxon>Cyanophyceae</taxon>
        <taxon>Nostocales</taxon>
        <taxon>Scytonemataceae</taxon>
        <taxon>Iningainema tapete</taxon>
    </lineage>
</organism>
<reference evidence="2" key="1">
    <citation type="submission" date="2020-09" db="EMBL/GenBank/DDBJ databases">
        <title>Iningainema tapete sp. nov. (Scytonemataceae, Cyanobacteria) from greenhouses in central Florida (USA) produces two types of nodularin with biosynthetic potential for microcystin-LR and anabaenopeptins.</title>
        <authorList>
            <person name="Berthold D.E."/>
            <person name="Lefler F.W."/>
            <person name="Huang I.-S."/>
            <person name="Abdulla H."/>
            <person name="Zimba P.V."/>
            <person name="Laughinghouse H.D. IV."/>
        </authorList>
    </citation>
    <scope>NUCLEOTIDE SEQUENCE</scope>
    <source>
        <strain evidence="2">BLCCT55</strain>
    </source>
</reference>
<evidence type="ECO:0000313" key="3">
    <source>
        <dbReference type="Proteomes" id="UP000629098"/>
    </source>
</evidence>
<protein>
    <recommendedName>
        <fullName evidence="4">WxL domain-containing protein</fullName>
    </recommendedName>
</protein>
<comment type="caution">
    <text evidence="2">The sequence shown here is derived from an EMBL/GenBank/DDBJ whole genome shotgun (WGS) entry which is preliminary data.</text>
</comment>
<keyword evidence="3" id="KW-1185">Reference proteome</keyword>
<evidence type="ECO:0000256" key="1">
    <source>
        <dbReference type="SAM" id="SignalP"/>
    </source>
</evidence>
<feature type="chain" id="PRO_5035232699" description="WxL domain-containing protein" evidence="1">
    <location>
        <begin position="26"/>
        <end position="167"/>
    </location>
</feature>
<dbReference type="RefSeq" id="WP_190834218.1">
    <property type="nucleotide sequence ID" value="NZ_CAWPPI010000083.1"/>
</dbReference>
<dbReference type="EMBL" id="JACXAE010000083">
    <property type="protein sequence ID" value="MBD2775596.1"/>
    <property type="molecule type" value="Genomic_DNA"/>
</dbReference>
<accession>A0A8J6XQL8</accession>
<sequence length="167" mass="16422">MKLHLAFVSALVLGATAAFTPAAFAGTTATVPISGTVASTLNISATATAGASTLNLTSGEKIVKVADLAIDTNNSTGYTLTVSSGNLANPDSATPISYQVKVVDGTATAPASGDFTVASGTDLTDGTSVANGAGTNGKSLYIKYTPAALQDPGNYTGTINLSVADNS</sequence>
<gene>
    <name evidence="2" type="ORF">ICL16_26950</name>
</gene>
<evidence type="ECO:0000313" key="2">
    <source>
        <dbReference type="EMBL" id="MBD2775596.1"/>
    </source>
</evidence>
<evidence type="ECO:0008006" key="4">
    <source>
        <dbReference type="Google" id="ProtNLM"/>
    </source>
</evidence>
<dbReference type="AlphaFoldDB" id="A0A8J6XQL8"/>
<name>A0A8J6XQL8_9CYAN</name>
<feature type="signal peptide" evidence="1">
    <location>
        <begin position="1"/>
        <end position="25"/>
    </location>
</feature>